<dbReference type="AlphaFoldDB" id="A0AA38F6D2"/>
<evidence type="ECO:0000313" key="2">
    <source>
        <dbReference type="Proteomes" id="UP000824469"/>
    </source>
</evidence>
<protein>
    <submittedName>
        <fullName evidence="1">Uncharacterized protein</fullName>
    </submittedName>
</protein>
<feature type="non-terminal residue" evidence="1">
    <location>
        <position position="226"/>
    </location>
</feature>
<proteinExistence type="predicted"/>
<accession>A0AA38F6D2</accession>
<evidence type="ECO:0000313" key="1">
    <source>
        <dbReference type="EMBL" id="KAH9294249.1"/>
    </source>
</evidence>
<sequence length="226" mass="25065">KNCTKPRVLHLMDKTAFGEIEEGCSGEDAKISRQGLEEMLNSLPNLEDLVLDVSHNVRDTGASLELECKQFRALKLGHFHEVWKGNLSLMGLPCVSSWLEMLSIKNCVDLGDTGPVAIATGWCKLKMQGCEQITEFGIKLCSSNLRNTMVNVSVSFYKYLDFVVTLMALEPIRDSVRKLQGYIDDDNVERFKVVGFSGSGSTSGQLLNSIEKQSLNCASWGSYLEL</sequence>
<organism evidence="1 2">
    <name type="scientific">Taxus chinensis</name>
    <name type="common">Chinese yew</name>
    <name type="synonym">Taxus wallichiana var. chinensis</name>
    <dbReference type="NCBI Taxonomy" id="29808"/>
    <lineage>
        <taxon>Eukaryota</taxon>
        <taxon>Viridiplantae</taxon>
        <taxon>Streptophyta</taxon>
        <taxon>Embryophyta</taxon>
        <taxon>Tracheophyta</taxon>
        <taxon>Spermatophyta</taxon>
        <taxon>Pinopsida</taxon>
        <taxon>Pinidae</taxon>
        <taxon>Conifers II</taxon>
        <taxon>Cupressales</taxon>
        <taxon>Taxaceae</taxon>
        <taxon>Taxus</taxon>
    </lineage>
</organism>
<name>A0AA38F6D2_TAXCH</name>
<dbReference type="SUPFAM" id="SSF52047">
    <property type="entry name" value="RNI-like"/>
    <property type="match status" value="1"/>
</dbReference>
<reference evidence="1 2" key="1">
    <citation type="journal article" date="2021" name="Nat. Plants">
        <title>The Taxus genome provides insights into paclitaxel biosynthesis.</title>
        <authorList>
            <person name="Xiong X."/>
            <person name="Gou J."/>
            <person name="Liao Q."/>
            <person name="Li Y."/>
            <person name="Zhou Q."/>
            <person name="Bi G."/>
            <person name="Li C."/>
            <person name="Du R."/>
            <person name="Wang X."/>
            <person name="Sun T."/>
            <person name="Guo L."/>
            <person name="Liang H."/>
            <person name="Lu P."/>
            <person name="Wu Y."/>
            <person name="Zhang Z."/>
            <person name="Ro D.K."/>
            <person name="Shang Y."/>
            <person name="Huang S."/>
            <person name="Yan J."/>
        </authorList>
    </citation>
    <scope>NUCLEOTIDE SEQUENCE [LARGE SCALE GENOMIC DNA]</scope>
    <source>
        <strain evidence="1">Ta-2019</strain>
    </source>
</reference>
<feature type="non-terminal residue" evidence="1">
    <location>
        <position position="1"/>
    </location>
</feature>
<dbReference type="Proteomes" id="UP000824469">
    <property type="component" value="Unassembled WGS sequence"/>
</dbReference>
<dbReference type="InterPro" id="IPR032675">
    <property type="entry name" value="LRR_dom_sf"/>
</dbReference>
<gene>
    <name evidence="1" type="ORF">KI387_040548</name>
</gene>
<dbReference type="Gene3D" id="3.80.10.10">
    <property type="entry name" value="Ribonuclease Inhibitor"/>
    <property type="match status" value="1"/>
</dbReference>
<keyword evidence="2" id="KW-1185">Reference proteome</keyword>
<dbReference type="EMBL" id="JAHRHJ020000270">
    <property type="protein sequence ID" value="KAH9294249.1"/>
    <property type="molecule type" value="Genomic_DNA"/>
</dbReference>
<comment type="caution">
    <text evidence="1">The sequence shown here is derived from an EMBL/GenBank/DDBJ whole genome shotgun (WGS) entry which is preliminary data.</text>
</comment>